<accession>A0ABX2PT66</accession>
<keyword evidence="2" id="KW-1185">Reference proteome</keyword>
<organism evidence="1 2">
    <name type="scientific">Ruegeria haliotis</name>
    <dbReference type="NCBI Taxonomy" id="2747601"/>
    <lineage>
        <taxon>Bacteria</taxon>
        <taxon>Pseudomonadati</taxon>
        <taxon>Pseudomonadota</taxon>
        <taxon>Alphaproteobacteria</taxon>
        <taxon>Rhodobacterales</taxon>
        <taxon>Roseobacteraceae</taxon>
        <taxon>Ruegeria</taxon>
    </lineage>
</organism>
<evidence type="ECO:0000313" key="2">
    <source>
        <dbReference type="Proteomes" id="UP000630805"/>
    </source>
</evidence>
<gene>
    <name evidence="1" type="ORF">HW561_11280</name>
</gene>
<reference evidence="1 2" key="1">
    <citation type="submission" date="2020-06" db="EMBL/GenBank/DDBJ databases">
        <authorList>
            <person name="Cao W.R."/>
        </authorList>
    </citation>
    <scope>NUCLEOTIDE SEQUENCE [LARGE SCALE GENOMIC DNA]</scope>
    <source>
        <strain evidence="1 2">B1Z28</strain>
    </source>
</reference>
<dbReference type="SUPFAM" id="SSF102588">
    <property type="entry name" value="LmbE-like"/>
    <property type="match status" value="1"/>
</dbReference>
<dbReference type="PANTHER" id="PTHR12993">
    <property type="entry name" value="N-ACETYLGLUCOSAMINYL-PHOSPHATIDYLINOSITOL DE-N-ACETYLASE-RELATED"/>
    <property type="match status" value="1"/>
</dbReference>
<sequence>MITTDLISSGSGPALVIAPHPDDEVLGAGGTIARLADAGREVHVAVVTRAKPPKFSDEDTEITRTEARRSHDFLGVTKTHWLDFTAAELTEQPHSDLNAALGTLVRELDADLILAPHPGDIHMDHQLTFLSSLVASRPHQDKYPATIAAYETLSETNWNAPYLTPPFVPNIFVDISDTLERKLEAFAMFESQAKQPPHERSVESLRALATLRGATVHRHAAEGFVLVRTVV</sequence>
<dbReference type="Pfam" id="PF02585">
    <property type="entry name" value="PIG-L"/>
    <property type="match status" value="1"/>
</dbReference>
<proteinExistence type="predicted"/>
<comment type="caution">
    <text evidence="1">The sequence shown here is derived from an EMBL/GenBank/DDBJ whole genome shotgun (WGS) entry which is preliminary data.</text>
</comment>
<dbReference type="InterPro" id="IPR003737">
    <property type="entry name" value="GlcNAc_PI_deacetylase-related"/>
</dbReference>
<dbReference type="EMBL" id="JABXWT010000004">
    <property type="protein sequence ID" value="NVO56372.1"/>
    <property type="molecule type" value="Genomic_DNA"/>
</dbReference>
<dbReference type="InterPro" id="IPR024078">
    <property type="entry name" value="LmbE-like_dom_sf"/>
</dbReference>
<evidence type="ECO:0000313" key="1">
    <source>
        <dbReference type="EMBL" id="NVO56372.1"/>
    </source>
</evidence>
<protein>
    <submittedName>
        <fullName evidence="1">PIG-L family deacetylase</fullName>
    </submittedName>
</protein>
<dbReference type="Gene3D" id="3.40.50.10320">
    <property type="entry name" value="LmbE-like"/>
    <property type="match status" value="1"/>
</dbReference>
<dbReference type="Proteomes" id="UP000630805">
    <property type="component" value="Unassembled WGS sequence"/>
</dbReference>
<dbReference type="RefSeq" id="WP_176864763.1">
    <property type="nucleotide sequence ID" value="NZ_JABXWT010000004.1"/>
</dbReference>
<dbReference type="PANTHER" id="PTHR12993:SF11">
    <property type="entry name" value="N-ACETYLGLUCOSAMINYL-PHOSPHATIDYLINOSITOL DE-N-ACETYLASE"/>
    <property type="match status" value="1"/>
</dbReference>
<name>A0ABX2PT66_9RHOB</name>